<keyword evidence="5" id="KW-1185">Reference proteome</keyword>
<protein>
    <submittedName>
        <fullName evidence="3">Uncharacterized protein</fullName>
    </submittedName>
</protein>
<feature type="non-terminal residue" evidence="3">
    <location>
        <position position="80"/>
    </location>
</feature>
<organism evidence="3 4">
    <name type="scientific">Rotaria socialis</name>
    <dbReference type="NCBI Taxonomy" id="392032"/>
    <lineage>
        <taxon>Eukaryota</taxon>
        <taxon>Metazoa</taxon>
        <taxon>Spiralia</taxon>
        <taxon>Gnathifera</taxon>
        <taxon>Rotifera</taxon>
        <taxon>Eurotatoria</taxon>
        <taxon>Bdelloidea</taxon>
        <taxon>Philodinida</taxon>
        <taxon>Philodinidae</taxon>
        <taxon>Rotaria</taxon>
    </lineage>
</organism>
<dbReference type="Proteomes" id="UP000663848">
    <property type="component" value="Unassembled WGS sequence"/>
</dbReference>
<reference evidence="3" key="1">
    <citation type="submission" date="2021-02" db="EMBL/GenBank/DDBJ databases">
        <authorList>
            <person name="Nowell W R."/>
        </authorList>
    </citation>
    <scope>NUCLEOTIDE SEQUENCE</scope>
</reference>
<dbReference type="AlphaFoldDB" id="A0A822G7H1"/>
<feature type="non-terminal residue" evidence="3">
    <location>
        <position position="1"/>
    </location>
</feature>
<dbReference type="EMBL" id="CAJOBP010082784">
    <property type="protein sequence ID" value="CAF4920365.1"/>
    <property type="molecule type" value="Genomic_DNA"/>
</dbReference>
<accession>A0A822G7H1</accession>
<dbReference type="Proteomes" id="UP000663873">
    <property type="component" value="Unassembled WGS sequence"/>
</dbReference>
<evidence type="ECO:0000313" key="4">
    <source>
        <dbReference type="Proteomes" id="UP000663848"/>
    </source>
</evidence>
<evidence type="ECO:0000313" key="2">
    <source>
        <dbReference type="EMBL" id="CAF5118015.1"/>
    </source>
</evidence>
<dbReference type="EMBL" id="CAJOBR010078724">
    <property type="protein sequence ID" value="CAF5118015.1"/>
    <property type="molecule type" value="Genomic_DNA"/>
</dbReference>
<comment type="caution">
    <text evidence="3">The sequence shown here is derived from an EMBL/GenBank/DDBJ whole genome shotgun (WGS) entry which is preliminary data.</text>
</comment>
<evidence type="ECO:0000313" key="3">
    <source>
        <dbReference type="EMBL" id="CAF5139239.1"/>
    </source>
</evidence>
<gene>
    <name evidence="2" type="ORF">QYT958_LOCUS45873</name>
    <name evidence="3" type="ORF">QYT958_LOCUS47537</name>
    <name evidence="1" type="ORF">UJA718_LOCUS46400</name>
</gene>
<proteinExistence type="predicted"/>
<sequence length="80" mass="9744">QRIQTEIHCLISGYSNEFIESELEKFNRYFNVDIYQVQVNELAYQQLRSHLLKFPPRKSSNSIIQFTYLYDYGPYHEFKN</sequence>
<dbReference type="EMBL" id="CAJOBR010090102">
    <property type="protein sequence ID" value="CAF5139239.1"/>
    <property type="molecule type" value="Genomic_DNA"/>
</dbReference>
<evidence type="ECO:0000313" key="1">
    <source>
        <dbReference type="EMBL" id="CAF4920365.1"/>
    </source>
</evidence>
<evidence type="ECO:0000313" key="5">
    <source>
        <dbReference type="Proteomes" id="UP000663873"/>
    </source>
</evidence>
<name>A0A822G7H1_9BILA</name>